<organism evidence="2 3">
    <name type="scientific">Dinoroseobacter shibae (strain DSM 16493 / NCIMB 14021 / DFL 12)</name>
    <dbReference type="NCBI Taxonomy" id="398580"/>
    <lineage>
        <taxon>Bacteria</taxon>
        <taxon>Pseudomonadati</taxon>
        <taxon>Pseudomonadota</taxon>
        <taxon>Alphaproteobacteria</taxon>
        <taxon>Rhodobacterales</taxon>
        <taxon>Roseobacteraceae</taxon>
        <taxon>Dinoroseobacter</taxon>
    </lineage>
</organism>
<dbReference type="AlphaFoldDB" id="A8LIW2"/>
<dbReference type="OrthoDB" id="7857210at2"/>
<feature type="repeat" description="TPR" evidence="1">
    <location>
        <begin position="128"/>
        <end position="161"/>
    </location>
</feature>
<dbReference type="InterPro" id="IPR019734">
    <property type="entry name" value="TPR_rpt"/>
</dbReference>
<feature type="repeat" description="TPR" evidence="1">
    <location>
        <begin position="230"/>
        <end position="263"/>
    </location>
</feature>
<dbReference type="Proteomes" id="UP000006833">
    <property type="component" value="Chromosome"/>
</dbReference>
<dbReference type="EMBL" id="CP000830">
    <property type="protein sequence ID" value="ABV93076.1"/>
    <property type="molecule type" value="Genomic_DNA"/>
</dbReference>
<evidence type="ECO:0000313" key="2">
    <source>
        <dbReference type="EMBL" id="ABV93076.1"/>
    </source>
</evidence>
<dbReference type="SUPFAM" id="SSF48452">
    <property type="entry name" value="TPR-like"/>
    <property type="match status" value="2"/>
</dbReference>
<accession>A8LIW2</accession>
<dbReference type="InterPro" id="IPR011990">
    <property type="entry name" value="TPR-like_helical_dom_sf"/>
</dbReference>
<reference evidence="3" key="1">
    <citation type="journal article" date="2010" name="ISME J.">
        <title>The complete genome sequence of the algal symbiont Dinoroseobacter shibae: a hitchhiker's guide to life in the sea.</title>
        <authorList>
            <person name="Wagner-Dobler I."/>
            <person name="Ballhausen B."/>
            <person name="Berger M."/>
            <person name="Brinkhoff T."/>
            <person name="Buchholz I."/>
            <person name="Bunk B."/>
            <person name="Cypionka H."/>
            <person name="Daniel R."/>
            <person name="Drepper T."/>
            <person name="Gerdts G."/>
            <person name="Hahnke S."/>
            <person name="Han C."/>
            <person name="Jahn D."/>
            <person name="Kalhoefer D."/>
            <person name="Kiss H."/>
            <person name="Klenk H.P."/>
            <person name="Kyrpides N."/>
            <person name="Liebl W."/>
            <person name="Liesegang H."/>
            <person name="Meincke L."/>
            <person name="Pati A."/>
            <person name="Petersen J."/>
            <person name="Piekarski T."/>
            <person name="Pommerenke C."/>
            <person name="Pradella S."/>
            <person name="Pukall R."/>
            <person name="Rabus R."/>
            <person name="Stackebrandt E."/>
            <person name="Thole S."/>
            <person name="Thompson L."/>
            <person name="Tielen P."/>
            <person name="Tomasch J."/>
            <person name="von Jan M."/>
            <person name="Wanphrut N."/>
            <person name="Wichels A."/>
            <person name="Zech H."/>
            <person name="Simon M."/>
        </authorList>
    </citation>
    <scope>NUCLEOTIDE SEQUENCE [LARGE SCALE GENOMIC DNA]</scope>
    <source>
        <strain evidence="3">DSM 16493 / NCIMB 14021 / DFL 12</strain>
    </source>
</reference>
<dbReference type="PROSITE" id="PS50005">
    <property type="entry name" value="TPR"/>
    <property type="match status" value="3"/>
</dbReference>
<dbReference type="HOGENOM" id="CLU_531834_0_0_5"/>
<dbReference type="eggNOG" id="COG0457">
    <property type="taxonomic scope" value="Bacteria"/>
</dbReference>
<dbReference type="SUPFAM" id="SSF48439">
    <property type="entry name" value="Protein prenylyltransferase"/>
    <property type="match status" value="1"/>
</dbReference>
<keyword evidence="1" id="KW-0802">TPR repeat</keyword>
<name>A8LIW2_DINSH</name>
<dbReference type="STRING" id="398580.Dshi_1334"/>
<dbReference type="KEGG" id="dsh:Dshi_1334"/>
<dbReference type="Gene3D" id="1.25.40.10">
    <property type="entry name" value="Tetratricopeptide repeat domain"/>
    <property type="match status" value="2"/>
</dbReference>
<proteinExistence type="predicted"/>
<evidence type="ECO:0000256" key="1">
    <source>
        <dbReference type="PROSITE-ProRule" id="PRU00339"/>
    </source>
</evidence>
<sequence length="512" mass="55805">MFGSWLSKVLFPITICTLIGGLSLQDAFARSLQIDDLTREREQSSILRSLQLDAFKDPELLQLFKDASSALREERYEDAEAAALSLTEKAPDAPQGWHMLGMARVKNGSTSGALHALDAAAARYKNNSDPLVIKGDVLRGLGRFDDAEAAYRRAVEINPDDLRGVEGLGAMLEAGGKADEAITVYQSALATNPSDIAFALNTARLQVALDDLSAARETLKRFEASNPENSQVKIALGRVEFLSGNNEAATAYFDQAIRIAPENSTQYLLKARAQLNATEFAAAEETLRGAREIFPDDPQVPFELASLYGVTRDYARAAEVFEAGAERWPDIMGFHSGLLRASYRLNDFDAALSAARVLSSQPGASAVDHIWHALVLERLERVDSAITSYDTALELDPTNWLAANNLANLLFDRAPDRALELARLAHRTASENISVNRTLAWAEFSAGNTEAALALYDSLTPEASDDPIQLFRHGQVLIEAEEAEAGRILIQKALALDAEFRGAEDARKLLAE</sequence>
<feature type="repeat" description="TPR" evidence="1">
    <location>
        <begin position="162"/>
        <end position="195"/>
    </location>
</feature>
<keyword evidence="3" id="KW-1185">Reference proteome</keyword>
<dbReference type="PANTHER" id="PTHR12558">
    <property type="entry name" value="CELL DIVISION CYCLE 16,23,27"/>
    <property type="match status" value="1"/>
</dbReference>
<dbReference type="Pfam" id="PF13432">
    <property type="entry name" value="TPR_16"/>
    <property type="match status" value="5"/>
</dbReference>
<evidence type="ECO:0000313" key="3">
    <source>
        <dbReference type="Proteomes" id="UP000006833"/>
    </source>
</evidence>
<dbReference type="PANTHER" id="PTHR12558:SF13">
    <property type="entry name" value="CELL DIVISION CYCLE PROTEIN 27 HOMOLOG"/>
    <property type="match status" value="1"/>
</dbReference>
<protein>
    <submittedName>
        <fullName evidence="2">Tetratricopeptide TPR_2 repeat protein</fullName>
    </submittedName>
</protein>
<dbReference type="RefSeq" id="WP_012178006.1">
    <property type="nucleotide sequence ID" value="NC_009952.1"/>
</dbReference>
<gene>
    <name evidence="2" type="ordered locus">Dshi_1334</name>
</gene>
<dbReference type="SMART" id="SM00028">
    <property type="entry name" value="TPR"/>
    <property type="match status" value="7"/>
</dbReference>